<name>A0ABX6AF31_STRVD</name>
<feature type="region of interest" description="Disordered" evidence="1">
    <location>
        <begin position="1"/>
        <end position="68"/>
    </location>
</feature>
<keyword evidence="2" id="KW-0472">Membrane</keyword>
<reference evidence="3 4" key="1">
    <citation type="submission" date="2017-09" db="EMBL/GenBank/DDBJ databases">
        <authorList>
            <person name="Lee N."/>
            <person name="Cho B.-K."/>
        </authorList>
    </citation>
    <scope>NUCLEOTIDE SEQUENCE [LARGE SCALE GENOMIC DNA]</scope>
    <source>
        <strain evidence="3 4">ATCC 39115</strain>
    </source>
</reference>
<protein>
    <recommendedName>
        <fullName evidence="5">Sensor histidine kinase</fullName>
    </recommendedName>
</protein>
<sequence length="331" mass="36218">MSGRMGDTVLPTADKGETTAGRRAPGGGRARSGVVRRTNSRPGPYVSGADRGRIGRDRRDRRGGEGARMRERVTVGCLVLLNVVLLVPFVVAAYLWISFERAERENERRQEAAADSLLERDRDTADRTAGALTASRDTGTDALLDVIRKHTGSPVIAHDEDRRVFTAVVSRAGRYDPEPMPFGVTGEFERCFAHTYARRPGPGWTGEVAERDRSVCEGSERVGGRVWSARRELEGLAAGRLTRDGLQEALDADHLPSEESRSEVRDVVRKGRTVVALVLFRERYWTPDDEEAEAEQCYRLTRVLVPGDPYAADDPGGGTGESVTAVPVAAC</sequence>
<dbReference type="Proteomes" id="UP000327143">
    <property type="component" value="Chromosome"/>
</dbReference>
<proteinExistence type="predicted"/>
<evidence type="ECO:0000256" key="1">
    <source>
        <dbReference type="SAM" id="MobiDB-lite"/>
    </source>
</evidence>
<accession>A0ABX6AF31</accession>
<evidence type="ECO:0000313" key="4">
    <source>
        <dbReference type="Proteomes" id="UP000327143"/>
    </source>
</evidence>
<organism evidence="3 4">
    <name type="scientific">Streptomyces viridosporus T7A</name>
    <dbReference type="NCBI Taxonomy" id="665577"/>
    <lineage>
        <taxon>Bacteria</taxon>
        <taxon>Bacillati</taxon>
        <taxon>Actinomycetota</taxon>
        <taxon>Actinomycetes</taxon>
        <taxon>Kitasatosporales</taxon>
        <taxon>Streptomycetaceae</taxon>
        <taxon>Streptomyces</taxon>
    </lineage>
</organism>
<evidence type="ECO:0000313" key="3">
    <source>
        <dbReference type="EMBL" id="QEU85927.1"/>
    </source>
</evidence>
<feature type="compositionally biased region" description="Basic and acidic residues" evidence="1">
    <location>
        <begin position="50"/>
        <end position="68"/>
    </location>
</feature>
<dbReference type="EMBL" id="CP023700">
    <property type="protein sequence ID" value="QEU85927.1"/>
    <property type="molecule type" value="Genomic_DNA"/>
</dbReference>
<keyword evidence="4" id="KW-1185">Reference proteome</keyword>
<keyword evidence="2" id="KW-1133">Transmembrane helix</keyword>
<feature type="compositionally biased region" description="Basic and acidic residues" evidence="1">
    <location>
        <begin position="108"/>
        <end position="126"/>
    </location>
</feature>
<feature type="transmembrane region" description="Helical" evidence="2">
    <location>
        <begin position="75"/>
        <end position="97"/>
    </location>
</feature>
<evidence type="ECO:0000256" key="2">
    <source>
        <dbReference type="SAM" id="Phobius"/>
    </source>
</evidence>
<gene>
    <name evidence="3" type="ORF">CP969_15335</name>
</gene>
<feature type="region of interest" description="Disordered" evidence="1">
    <location>
        <begin position="108"/>
        <end position="134"/>
    </location>
</feature>
<keyword evidence="2" id="KW-0812">Transmembrane</keyword>
<evidence type="ECO:0008006" key="5">
    <source>
        <dbReference type="Google" id="ProtNLM"/>
    </source>
</evidence>